<sequence length="459" mass="52281">MDDSKEIENLKKENEELKKIITDRDKKIEENKKNRNWFLKKIATPIIGVNLKNSIINSIDEFNEKRILSKDTIADLGANIIWRITRIGIFAVIIGLLPTILLIQQNRLLGNQNRKIEQQTSLFKSQNKYIKQQSFLSEASRRSAQMIILGDILSDLNKELQDKNNTKRILSDALVGRIVSISSVMKPYYYLEDGELIDKPLSPERGQLLISLMISKIDTAFLKENILKKCDFTYSDLQNTTIENAYLSEAKLANSSFKGSKIFNSNFKFANLSGSDFSYCMVAGGSFKQSFLTNVDVSNSSFSNTNLENSEMRRARIINVNFGGSNIKGVNFRNSILNNVNLGKVDIGKSVYIDNRNSKIMKDDFLSRPFPTNTNFKNVRYINNITVERKDWLEFVKDSLKVKGLEDLTITSQIGNQSEHFGHTHGRDGKKINLYVLKLEDSLVGKVKDIKEFVLGQQN</sequence>
<organism evidence="3 4">
    <name type="scientific">Kordia antarctica</name>
    <dbReference type="NCBI Taxonomy" id="1218801"/>
    <lineage>
        <taxon>Bacteria</taxon>
        <taxon>Pseudomonadati</taxon>
        <taxon>Bacteroidota</taxon>
        <taxon>Flavobacteriia</taxon>
        <taxon>Flavobacteriales</taxon>
        <taxon>Flavobacteriaceae</taxon>
        <taxon>Kordia</taxon>
    </lineage>
</organism>
<evidence type="ECO:0000313" key="4">
    <source>
        <dbReference type="Proteomes" id="UP000464657"/>
    </source>
</evidence>
<dbReference type="PANTHER" id="PTHR47485">
    <property type="entry name" value="THYLAKOID LUMENAL 17.4 KDA PROTEIN, CHLOROPLASTIC"/>
    <property type="match status" value="1"/>
</dbReference>
<evidence type="ECO:0008006" key="5">
    <source>
        <dbReference type="Google" id="ProtNLM"/>
    </source>
</evidence>
<dbReference type="AlphaFoldDB" id="A0A7L4ZEJ9"/>
<dbReference type="OrthoDB" id="1419611at2"/>
<accession>A0A7L4ZEJ9</accession>
<dbReference type="EMBL" id="CP019288">
    <property type="protein sequence ID" value="QHI35158.1"/>
    <property type="molecule type" value="Genomic_DNA"/>
</dbReference>
<dbReference type="SUPFAM" id="SSF141571">
    <property type="entry name" value="Pentapeptide repeat-like"/>
    <property type="match status" value="1"/>
</dbReference>
<dbReference type="PANTHER" id="PTHR47485:SF1">
    <property type="entry name" value="THYLAKOID LUMENAL 17.4 KDA PROTEIN, CHLOROPLASTIC"/>
    <property type="match status" value="1"/>
</dbReference>
<dbReference type="RefSeq" id="WP_160127920.1">
    <property type="nucleotide sequence ID" value="NZ_CP019288.1"/>
</dbReference>
<name>A0A7L4ZEJ9_9FLAO</name>
<keyword evidence="4" id="KW-1185">Reference proteome</keyword>
<dbReference type="Gene3D" id="2.160.20.80">
    <property type="entry name" value="E3 ubiquitin-protein ligase SopA"/>
    <property type="match status" value="1"/>
</dbReference>
<protein>
    <recommendedName>
        <fullName evidence="5">Secreted effector protein PipB2</fullName>
    </recommendedName>
</protein>
<dbReference type="KEGG" id="kan:IMCC3317_05040"/>
<feature type="transmembrane region" description="Helical" evidence="2">
    <location>
        <begin position="80"/>
        <end position="103"/>
    </location>
</feature>
<keyword evidence="2" id="KW-1133">Transmembrane helix</keyword>
<keyword evidence="1" id="KW-0677">Repeat</keyword>
<dbReference type="InterPro" id="IPR001646">
    <property type="entry name" value="5peptide_repeat"/>
</dbReference>
<keyword evidence="2" id="KW-0472">Membrane</keyword>
<evidence type="ECO:0000256" key="1">
    <source>
        <dbReference type="ARBA" id="ARBA00022737"/>
    </source>
</evidence>
<reference evidence="3 4" key="1">
    <citation type="journal article" date="2013" name="Int. J. Syst. Evol. Microbiol.">
        <title>Kordia antarctica sp. nov., isolated from Antarctic seawater.</title>
        <authorList>
            <person name="Baek K."/>
            <person name="Choi A."/>
            <person name="Kang I."/>
            <person name="Lee K."/>
            <person name="Cho J.C."/>
        </authorList>
    </citation>
    <scope>NUCLEOTIDE SEQUENCE [LARGE SCALE GENOMIC DNA]</scope>
    <source>
        <strain evidence="3 4">IMCC3317</strain>
    </source>
</reference>
<evidence type="ECO:0000256" key="2">
    <source>
        <dbReference type="SAM" id="Phobius"/>
    </source>
</evidence>
<dbReference type="Proteomes" id="UP000464657">
    <property type="component" value="Chromosome"/>
</dbReference>
<keyword evidence="2" id="KW-0812">Transmembrane</keyword>
<gene>
    <name evidence="3" type="ORF">IMCC3317_05040</name>
</gene>
<proteinExistence type="predicted"/>
<dbReference type="Pfam" id="PF00805">
    <property type="entry name" value="Pentapeptide"/>
    <property type="match status" value="2"/>
</dbReference>
<evidence type="ECO:0000313" key="3">
    <source>
        <dbReference type="EMBL" id="QHI35158.1"/>
    </source>
</evidence>